<protein>
    <recommendedName>
        <fullName evidence="3">DUF4760 domain-containing protein</fullName>
    </recommendedName>
</protein>
<dbReference type="Proteomes" id="UP000000758">
    <property type="component" value="Chromosome"/>
</dbReference>
<evidence type="ECO:0008006" key="3">
    <source>
        <dbReference type="Google" id="ProtNLM"/>
    </source>
</evidence>
<dbReference type="AlphaFoldDB" id="A0RUF4"/>
<reference evidence="1 2" key="1">
    <citation type="journal article" date="2006" name="Proc. Natl. Acad. Sci. U.S.A.">
        <title>Genomic analysis of the uncultivated marine crenarchaeote Cenarchaeum symbiosum.</title>
        <authorList>
            <person name="Hallam S.J."/>
            <person name="Konstantinidis K.T."/>
            <person name="Putnam N."/>
            <person name="Schleper C."/>
            <person name="Watanabe Y."/>
            <person name="Sugahara J."/>
            <person name="Preston C."/>
            <person name="de la Torre J."/>
            <person name="Richardson P.M."/>
            <person name="DeLong E.F."/>
        </authorList>
    </citation>
    <scope>NUCLEOTIDE SEQUENCE [LARGE SCALE GENOMIC DNA]</scope>
    <source>
        <strain evidence="2">A</strain>
    </source>
</reference>
<evidence type="ECO:0000313" key="1">
    <source>
        <dbReference type="EMBL" id="ABK76971.1"/>
    </source>
</evidence>
<evidence type="ECO:0000313" key="2">
    <source>
        <dbReference type="Proteomes" id="UP000000758"/>
    </source>
</evidence>
<dbReference type="STRING" id="414004.CENSYa_0335"/>
<sequence>MFKTYPYLTYIMDILENFYANFISDPLEDISYIAAIIVLTLTATKYFREKKAAEDKYSREKKAAEDKYIAERDADRSRASENLYFEIADTLQTIKGKKDSISRKEMEILDSNGKKKTVHFINMLFNHDFYDSMISSGIINFLDPQLQQSIQNIFRIIKLHNKYLDITTRAPILSAYSVKELSVIKEQNQRYYEWMNDAEDALRDKIPDIMKKLEKYVKAA</sequence>
<name>A0RUF4_CENSY</name>
<dbReference type="KEGG" id="csy:CENSYa_0335"/>
<keyword evidence="2" id="KW-1185">Reference proteome</keyword>
<dbReference type="EnsemblBacteria" id="ABK76971">
    <property type="protein sequence ID" value="ABK76971"/>
    <property type="gene ID" value="CENSYa_0335"/>
</dbReference>
<proteinExistence type="predicted"/>
<organism evidence="1 2">
    <name type="scientific">Cenarchaeum symbiosum (strain A)</name>
    <dbReference type="NCBI Taxonomy" id="414004"/>
    <lineage>
        <taxon>Archaea</taxon>
        <taxon>Nitrososphaerota</taxon>
        <taxon>Candidatus Cenarchaeales</taxon>
        <taxon>Candidatus Cenarchaeaceae</taxon>
        <taxon>Candidatus Cenarchaeum</taxon>
    </lineage>
</organism>
<dbReference type="HOGENOM" id="CLU_1253525_0_0_2"/>
<accession>A0RUF4</accession>
<gene>
    <name evidence="1" type="ordered locus">CENSYa_0335</name>
</gene>
<dbReference type="EMBL" id="DP000238">
    <property type="protein sequence ID" value="ABK76971.1"/>
    <property type="molecule type" value="Genomic_DNA"/>
</dbReference>